<feature type="region of interest" description="Disordered" evidence="2">
    <location>
        <begin position="243"/>
        <end position="270"/>
    </location>
</feature>
<name>A0A2A2LEY8_9BILA</name>
<gene>
    <name evidence="4" type="ORF">WR25_00750</name>
</gene>
<dbReference type="PROSITE" id="PS00028">
    <property type="entry name" value="ZINC_FINGER_C2H2_1"/>
    <property type="match status" value="1"/>
</dbReference>
<dbReference type="PROSITE" id="PS50157">
    <property type="entry name" value="ZINC_FINGER_C2H2_2"/>
    <property type="match status" value="1"/>
</dbReference>
<evidence type="ECO:0000313" key="4">
    <source>
        <dbReference type="EMBL" id="PAV84658.1"/>
    </source>
</evidence>
<feature type="domain" description="C2H2-type" evidence="3">
    <location>
        <begin position="18"/>
        <end position="46"/>
    </location>
</feature>
<accession>A0A2A2LEY8</accession>
<dbReference type="EMBL" id="LIAE01006829">
    <property type="protein sequence ID" value="PAV84658.1"/>
    <property type="molecule type" value="Genomic_DNA"/>
</dbReference>
<dbReference type="InterPro" id="IPR013087">
    <property type="entry name" value="Znf_C2H2_type"/>
</dbReference>
<keyword evidence="5" id="KW-1185">Reference proteome</keyword>
<organism evidence="4 5">
    <name type="scientific">Diploscapter pachys</name>
    <dbReference type="NCBI Taxonomy" id="2018661"/>
    <lineage>
        <taxon>Eukaryota</taxon>
        <taxon>Metazoa</taxon>
        <taxon>Ecdysozoa</taxon>
        <taxon>Nematoda</taxon>
        <taxon>Chromadorea</taxon>
        <taxon>Rhabditida</taxon>
        <taxon>Rhabditina</taxon>
        <taxon>Rhabditomorpha</taxon>
        <taxon>Rhabditoidea</taxon>
        <taxon>Rhabditidae</taxon>
        <taxon>Diploscapter</taxon>
    </lineage>
</organism>
<proteinExistence type="predicted"/>
<dbReference type="STRING" id="2018661.A0A2A2LEY8"/>
<protein>
    <recommendedName>
        <fullName evidence="3">C2H2-type domain-containing protein</fullName>
    </recommendedName>
</protein>
<dbReference type="SMART" id="SM00355">
    <property type="entry name" value="ZnF_C2H2"/>
    <property type="match status" value="3"/>
</dbReference>
<dbReference type="Pfam" id="PF00096">
    <property type="entry name" value="zf-C2H2"/>
    <property type="match status" value="1"/>
</dbReference>
<evidence type="ECO:0000313" key="5">
    <source>
        <dbReference type="Proteomes" id="UP000218231"/>
    </source>
</evidence>
<keyword evidence="1" id="KW-0479">Metal-binding</keyword>
<dbReference type="OrthoDB" id="6155966at2759"/>
<evidence type="ECO:0000259" key="3">
    <source>
        <dbReference type="PROSITE" id="PS50157"/>
    </source>
</evidence>
<dbReference type="Gene3D" id="3.30.160.60">
    <property type="entry name" value="Classic Zinc Finger"/>
    <property type="match status" value="2"/>
</dbReference>
<evidence type="ECO:0000256" key="1">
    <source>
        <dbReference type="PROSITE-ProRule" id="PRU00042"/>
    </source>
</evidence>
<dbReference type="AlphaFoldDB" id="A0A2A2LEY8"/>
<feature type="region of interest" description="Disordered" evidence="2">
    <location>
        <begin position="111"/>
        <end position="152"/>
    </location>
</feature>
<sequence length="417" mass="46210">MPYRPENELKRPDLKGEFLCGHCGKTFCHAASLNRHRLNFHGDDQICQICEQKIPYNDTVRRHMSIFHGINRVFTCGCCNWTFPDKKELHAHNNSMQRTGQPGEAKAIAISNRPPGSLSQAELRGEERHFSSGTPSPKVRQSVAAKKKTTPAKEVANQQAEAGNSEGRLAQAQGQSQANGVAAMMNFLAQIQKANVNLITPSAMTSNPTEWLTNFLMNNPGLIPLLQQQQQQAAAMGQSSASTSAMQMQKGGGSGTASLRDEAIGEEEEDLQVDDNEHITMQSEVKYQQKPTTSNLDSLLSNFNQLNQEKVDSFQTESVLQKKNPFGELLVKTEIETLCSGPESGIGSGEDVSNFSELYETNQIVRKLDCFELITSLNVFLLVFQQNIEFCCMIISSGDRDRLISCSFRLLQGKHSY</sequence>
<dbReference type="Proteomes" id="UP000218231">
    <property type="component" value="Unassembled WGS sequence"/>
</dbReference>
<keyword evidence="1" id="KW-0862">Zinc</keyword>
<dbReference type="GO" id="GO:0008270">
    <property type="term" value="F:zinc ion binding"/>
    <property type="evidence" value="ECO:0007669"/>
    <property type="project" value="UniProtKB-KW"/>
</dbReference>
<evidence type="ECO:0000256" key="2">
    <source>
        <dbReference type="SAM" id="MobiDB-lite"/>
    </source>
</evidence>
<comment type="caution">
    <text evidence="4">The sequence shown here is derived from an EMBL/GenBank/DDBJ whole genome shotgun (WGS) entry which is preliminary data.</text>
</comment>
<keyword evidence="1" id="KW-0863">Zinc-finger</keyword>
<reference evidence="4 5" key="1">
    <citation type="journal article" date="2017" name="Curr. Biol.">
        <title>Genome architecture and evolution of a unichromosomal asexual nematode.</title>
        <authorList>
            <person name="Fradin H."/>
            <person name="Zegar C."/>
            <person name="Gutwein M."/>
            <person name="Lucas J."/>
            <person name="Kovtun M."/>
            <person name="Corcoran D."/>
            <person name="Baugh L.R."/>
            <person name="Kiontke K."/>
            <person name="Gunsalus K."/>
            <person name="Fitch D.H."/>
            <person name="Piano F."/>
        </authorList>
    </citation>
    <scope>NUCLEOTIDE SEQUENCE [LARGE SCALE GENOMIC DNA]</scope>
    <source>
        <strain evidence="4">PF1309</strain>
    </source>
</reference>